<accession>U1Q4A3</accession>
<dbReference type="InterPro" id="IPR025364">
    <property type="entry name" value="DUF4268"/>
</dbReference>
<proteinExistence type="predicted"/>
<evidence type="ECO:0000259" key="1">
    <source>
        <dbReference type="Pfam" id="PF14088"/>
    </source>
</evidence>
<protein>
    <recommendedName>
        <fullName evidence="1">DUF4268 domain-containing protein</fullName>
    </recommendedName>
</protein>
<evidence type="ECO:0000313" key="3">
    <source>
        <dbReference type="Proteomes" id="UP000016481"/>
    </source>
</evidence>
<dbReference type="Pfam" id="PF14088">
    <property type="entry name" value="DUF4268"/>
    <property type="match status" value="1"/>
</dbReference>
<feature type="domain" description="DUF4268" evidence="1">
    <location>
        <begin position="1"/>
        <end position="102"/>
    </location>
</feature>
<dbReference type="HOGENOM" id="CLU_2257657_0_0_11"/>
<organism evidence="2 3">
    <name type="scientific">Actinomyces graevenitzii F0530</name>
    <dbReference type="NCBI Taxonomy" id="1321817"/>
    <lineage>
        <taxon>Bacteria</taxon>
        <taxon>Bacillati</taxon>
        <taxon>Actinomycetota</taxon>
        <taxon>Actinomycetes</taxon>
        <taxon>Actinomycetales</taxon>
        <taxon>Actinomycetaceae</taxon>
        <taxon>Actinomyces</taxon>
    </lineage>
</organism>
<reference evidence="2 3" key="1">
    <citation type="submission" date="2013-08" db="EMBL/GenBank/DDBJ databases">
        <authorList>
            <person name="Weinstock G."/>
            <person name="Sodergren E."/>
            <person name="Wylie T."/>
            <person name="Fulton L."/>
            <person name="Fulton R."/>
            <person name="Fronick C."/>
            <person name="O'Laughlin M."/>
            <person name="Godfrey J."/>
            <person name="Miner T."/>
            <person name="Herter B."/>
            <person name="Appelbaum E."/>
            <person name="Cordes M."/>
            <person name="Lek S."/>
            <person name="Wollam A."/>
            <person name="Pepin K.H."/>
            <person name="Palsikar V.B."/>
            <person name="Mitreva M."/>
            <person name="Wilson R.K."/>
        </authorList>
    </citation>
    <scope>NUCLEOTIDE SEQUENCE [LARGE SCALE GENOMIC DNA]</scope>
    <source>
        <strain evidence="2 3">F0530</strain>
    </source>
</reference>
<dbReference type="AlphaFoldDB" id="U1Q4A3"/>
<name>U1Q4A3_9ACTO</name>
<comment type="caution">
    <text evidence="2">The sequence shown here is derived from an EMBL/GenBank/DDBJ whole genome shotgun (WGS) entry which is preliminary data.</text>
</comment>
<dbReference type="Proteomes" id="UP000016481">
    <property type="component" value="Unassembled WGS sequence"/>
</dbReference>
<gene>
    <name evidence="2" type="ORF">HMPREF1978_00780</name>
</gene>
<dbReference type="EMBL" id="AWSC01000024">
    <property type="protein sequence ID" value="ERH17009.1"/>
    <property type="molecule type" value="Genomic_DNA"/>
</dbReference>
<sequence>MSFAIGSSRCHIEASQVHKRSELSVELYIDQDKDLFRSLYAMRETIEADAGLSFDWRELPNRKASRIVANKNVSFDDRDQWTEYFDWMIDTMLAIKTTFTKYL</sequence>
<evidence type="ECO:0000313" key="2">
    <source>
        <dbReference type="EMBL" id="ERH17009.1"/>
    </source>
</evidence>